<dbReference type="PROSITE" id="PS00600">
    <property type="entry name" value="AA_TRANSFER_CLASS_3"/>
    <property type="match status" value="1"/>
</dbReference>
<proteinExistence type="inferred from homology"/>
<dbReference type="RefSeq" id="WP_099519553.1">
    <property type="nucleotide sequence ID" value="NZ_CP016808.1"/>
</dbReference>
<dbReference type="InterPro" id="IPR049704">
    <property type="entry name" value="Aminotrans_3_PPA_site"/>
</dbReference>
<organism evidence="4">
    <name type="scientific">Paenibacillus sp. BIHB 4019</name>
    <dbReference type="NCBI Taxonomy" id="1870819"/>
    <lineage>
        <taxon>Bacteria</taxon>
        <taxon>Bacillati</taxon>
        <taxon>Bacillota</taxon>
        <taxon>Bacilli</taxon>
        <taxon>Bacillales</taxon>
        <taxon>Paenibacillaceae</taxon>
        <taxon>Paenibacillus</taxon>
    </lineage>
</organism>
<dbReference type="InterPro" id="IPR015422">
    <property type="entry name" value="PyrdxlP-dep_Trfase_small"/>
</dbReference>
<gene>
    <name evidence="4" type="ORF">BBD42_19500</name>
</gene>
<dbReference type="InterPro" id="IPR015424">
    <property type="entry name" value="PyrdxlP-dep_Trfase"/>
</dbReference>
<reference evidence="4" key="1">
    <citation type="submission" date="2016-08" db="EMBL/GenBank/DDBJ databases">
        <title>Complete Genome Seqeunce of Paenibacillus sp. BIHB 4019 from tea rhizoplane.</title>
        <authorList>
            <person name="Thakur R."/>
            <person name="Swarnkar M.K."/>
            <person name="Gulati A."/>
        </authorList>
    </citation>
    <scope>NUCLEOTIDE SEQUENCE [LARGE SCALE GENOMIC DNA]</scope>
    <source>
        <strain evidence="4">BIHB4019</strain>
    </source>
</reference>
<evidence type="ECO:0008006" key="5">
    <source>
        <dbReference type="Google" id="ProtNLM"/>
    </source>
</evidence>
<protein>
    <recommendedName>
        <fullName evidence="5">Aminotransferase class III</fullName>
    </recommendedName>
</protein>
<evidence type="ECO:0000256" key="1">
    <source>
        <dbReference type="ARBA" id="ARBA00001933"/>
    </source>
</evidence>
<sequence length="423" mass="46847">MKTREEQAVFTQSLQWLERVQQLIPSGCSTLAKTPERLFPGETAICCVEARQSRFIDIDGNEWLDCEMAMGTASWGHAREEVQAAIVKQLAKGTSFSVPADVELTAAELILARFEQRYAALRFCKGGADAVSGAVRLARAFTRRPKVMSTAYHGWSDWSAYGYYGGDAEAMGIPAEIRSSTVWVPHASLRRIEDEVRRHGDQLACIVLCPNEWQREELAKVMELAARHSILIIFDEVTSGARMGKQATAGEYGLWPDILCLSKGLANGLPLGVVLGSEPIMRLCGQVKFSSAHSSETIALAALIACEKLMQAAPSWPSWRGGTQKLMAELQAQLDALGLTEELALHGTYASFCLRSRAEQDFYRDPFRAYMMKRLAQQGIFTKGFFVFSDAHSEAELLLVQEALKEVLLEWSKQDHKSSKSAV</sequence>
<comment type="similarity">
    <text evidence="3">Belongs to the class-III pyridoxal-phosphate-dependent aminotransferase family.</text>
</comment>
<dbReference type="Pfam" id="PF00202">
    <property type="entry name" value="Aminotran_3"/>
    <property type="match status" value="2"/>
</dbReference>
<dbReference type="GO" id="GO:0008483">
    <property type="term" value="F:transaminase activity"/>
    <property type="evidence" value="ECO:0007669"/>
    <property type="project" value="InterPro"/>
</dbReference>
<accession>A0A1B2DL34</accession>
<dbReference type="InterPro" id="IPR005814">
    <property type="entry name" value="Aminotrans_3"/>
</dbReference>
<dbReference type="Gene3D" id="3.40.640.10">
    <property type="entry name" value="Type I PLP-dependent aspartate aminotransferase-like (Major domain)"/>
    <property type="match status" value="1"/>
</dbReference>
<dbReference type="GO" id="GO:0030170">
    <property type="term" value="F:pyridoxal phosphate binding"/>
    <property type="evidence" value="ECO:0007669"/>
    <property type="project" value="InterPro"/>
</dbReference>
<dbReference type="SUPFAM" id="SSF53383">
    <property type="entry name" value="PLP-dependent transferases"/>
    <property type="match status" value="1"/>
</dbReference>
<dbReference type="Gene3D" id="3.90.1150.10">
    <property type="entry name" value="Aspartate Aminotransferase, domain 1"/>
    <property type="match status" value="1"/>
</dbReference>
<comment type="cofactor">
    <cofactor evidence="1">
        <name>pyridoxal 5'-phosphate</name>
        <dbReference type="ChEBI" id="CHEBI:597326"/>
    </cofactor>
</comment>
<evidence type="ECO:0000313" key="4">
    <source>
        <dbReference type="EMBL" id="ANY68411.1"/>
    </source>
</evidence>
<evidence type="ECO:0000256" key="3">
    <source>
        <dbReference type="RuleBase" id="RU003560"/>
    </source>
</evidence>
<dbReference type="AlphaFoldDB" id="A0A1B2DL34"/>
<dbReference type="InterPro" id="IPR015421">
    <property type="entry name" value="PyrdxlP-dep_Trfase_major"/>
</dbReference>
<dbReference type="PANTHER" id="PTHR43713:SF3">
    <property type="entry name" value="GLUTAMATE-1-SEMIALDEHYDE 2,1-AMINOMUTASE 1, CHLOROPLASTIC-RELATED"/>
    <property type="match status" value="1"/>
</dbReference>
<dbReference type="PANTHER" id="PTHR43713">
    <property type="entry name" value="GLUTAMATE-1-SEMIALDEHYDE 2,1-AMINOMUTASE"/>
    <property type="match status" value="1"/>
</dbReference>
<name>A0A1B2DL34_9BACL</name>
<evidence type="ECO:0000256" key="2">
    <source>
        <dbReference type="ARBA" id="ARBA00022898"/>
    </source>
</evidence>
<dbReference type="EMBL" id="CP016808">
    <property type="protein sequence ID" value="ANY68411.1"/>
    <property type="molecule type" value="Genomic_DNA"/>
</dbReference>
<keyword evidence="2 3" id="KW-0663">Pyridoxal phosphate</keyword>